<keyword evidence="3" id="KW-1185">Reference proteome</keyword>
<organism evidence="2 3">
    <name type="scientific">Loxostege sticticalis</name>
    <name type="common">Beet webworm moth</name>
    <dbReference type="NCBI Taxonomy" id="481309"/>
    <lineage>
        <taxon>Eukaryota</taxon>
        <taxon>Metazoa</taxon>
        <taxon>Ecdysozoa</taxon>
        <taxon>Arthropoda</taxon>
        <taxon>Hexapoda</taxon>
        <taxon>Insecta</taxon>
        <taxon>Pterygota</taxon>
        <taxon>Neoptera</taxon>
        <taxon>Endopterygota</taxon>
        <taxon>Lepidoptera</taxon>
        <taxon>Glossata</taxon>
        <taxon>Ditrysia</taxon>
        <taxon>Pyraloidea</taxon>
        <taxon>Crambidae</taxon>
        <taxon>Pyraustinae</taxon>
        <taxon>Loxostege</taxon>
    </lineage>
</organism>
<gene>
    <name evidence="2" type="ORF">ABMA27_015004</name>
</gene>
<sequence>MSISNSLYKPIFNILYINKLGYGKRSRNGQKLVEFLMEHNLSALNSIFKKSQRNKWTWISPDGSTKNEIDYIISNYPKAFTDTTVISNLNFNTNHRMVRCSLRTSQPRKSRNHIKPNLKHQSRQPWLKMSNTVLKEVENHITNVKLNTTQKYEILEKELQYINTQSGNTHIGNKSQLSEHTLQQIDERKKEAYYNSPIKKGKQKLDLRP</sequence>
<protein>
    <submittedName>
        <fullName evidence="2">Uncharacterized protein</fullName>
    </submittedName>
</protein>
<feature type="region of interest" description="Disordered" evidence="1">
    <location>
        <begin position="188"/>
        <end position="209"/>
    </location>
</feature>
<evidence type="ECO:0000313" key="3">
    <source>
        <dbReference type="Proteomes" id="UP001549920"/>
    </source>
</evidence>
<dbReference type="Proteomes" id="UP001549920">
    <property type="component" value="Unassembled WGS sequence"/>
</dbReference>
<dbReference type="Gene3D" id="3.60.10.10">
    <property type="entry name" value="Endonuclease/exonuclease/phosphatase"/>
    <property type="match status" value="1"/>
</dbReference>
<dbReference type="InterPro" id="IPR036691">
    <property type="entry name" value="Endo/exonu/phosph_ase_sf"/>
</dbReference>
<reference evidence="2 3" key="1">
    <citation type="submission" date="2024-06" db="EMBL/GenBank/DDBJ databases">
        <title>A chromosome-level genome assembly of beet webworm, Loxostege sticticalis.</title>
        <authorList>
            <person name="Zhang Y."/>
        </authorList>
    </citation>
    <scope>NUCLEOTIDE SEQUENCE [LARGE SCALE GENOMIC DNA]</scope>
    <source>
        <strain evidence="2">AQ026</strain>
        <tissue evidence="2">Whole body</tissue>
    </source>
</reference>
<evidence type="ECO:0000313" key="2">
    <source>
        <dbReference type="EMBL" id="KAL0893419.1"/>
    </source>
</evidence>
<evidence type="ECO:0000256" key="1">
    <source>
        <dbReference type="SAM" id="MobiDB-lite"/>
    </source>
</evidence>
<dbReference type="EMBL" id="JBEUOH010000006">
    <property type="protein sequence ID" value="KAL0893419.1"/>
    <property type="molecule type" value="Genomic_DNA"/>
</dbReference>
<name>A0ABR3IAX6_LOXSC</name>
<comment type="caution">
    <text evidence="2">The sequence shown here is derived from an EMBL/GenBank/DDBJ whole genome shotgun (WGS) entry which is preliminary data.</text>
</comment>
<proteinExistence type="predicted"/>
<accession>A0ABR3IAX6</accession>